<name>A0ABY0DDV0_9BRAD</name>
<feature type="region of interest" description="Disordered" evidence="1">
    <location>
        <begin position="1"/>
        <end position="68"/>
    </location>
</feature>
<feature type="compositionally biased region" description="Basic and acidic residues" evidence="1">
    <location>
        <begin position="9"/>
        <end position="25"/>
    </location>
</feature>
<evidence type="ECO:0000313" key="3">
    <source>
        <dbReference type="Proteomes" id="UP000289946"/>
    </source>
</evidence>
<dbReference type="Proteomes" id="UP000289946">
    <property type="component" value="Unassembled WGS sequence"/>
</dbReference>
<reference evidence="2 3" key="1">
    <citation type="submission" date="2018-10" db="EMBL/GenBank/DDBJ databases">
        <title>Bradyrhizobium sp. nov., isolated from effective nodules of peanut in China.</title>
        <authorList>
            <person name="Li Y."/>
        </authorList>
    </citation>
    <scope>NUCLEOTIDE SEQUENCE [LARGE SCALE GENOMIC DNA]</scope>
    <source>
        <strain evidence="2 3">CCBAU 51781</strain>
    </source>
</reference>
<comment type="caution">
    <text evidence="2">The sequence shown here is derived from an EMBL/GenBank/DDBJ whole genome shotgun (WGS) entry which is preliminary data.</text>
</comment>
<gene>
    <name evidence="2" type="ORF">EAS62_27615</name>
</gene>
<evidence type="ECO:0000256" key="1">
    <source>
        <dbReference type="SAM" id="MobiDB-lite"/>
    </source>
</evidence>
<protein>
    <submittedName>
        <fullName evidence="2">Uncharacterized protein</fullName>
    </submittedName>
</protein>
<accession>A0ABY0DDV0</accession>
<evidence type="ECO:0000313" key="2">
    <source>
        <dbReference type="EMBL" id="RXG90294.1"/>
    </source>
</evidence>
<sequence length="81" mass="8969">MPSSGRGLDLSRLRERSARPGDAKHRPARRVRALSSLGVSLRRHPLPNPLPRAGEGAQHRCGSNCSAPPRWCRPRRGCRGR</sequence>
<proteinExistence type="predicted"/>
<dbReference type="EMBL" id="RDRA01000017">
    <property type="protein sequence ID" value="RXG90294.1"/>
    <property type="molecule type" value="Genomic_DNA"/>
</dbReference>
<keyword evidence="3" id="KW-1185">Reference proteome</keyword>
<organism evidence="2 3">
    <name type="scientific">Bradyrhizobium zhanjiangense</name>
    <dbReference type="NCBI Taxonomy" id="1325107"/>
    <lineage>
        <taxon>Bacteria</taxon>
        <taxon>Pseudomonadati</taxon>
        <taxon>Pseudomonadota</taxon>
        <taxon>Alphaproteobacteria</taxon>
        <taxon>Hyphomicrobiales</taxon>
        <taxon>Nitrobacteraceae</taxon>
        <taxon>Bradyrhizobium</taxon>
    </lineage>
</organism>